<organism evidence="1">
    <name type="scientific">Planktothricoides raciborskii GIHE-MW2</name>
    <dbReference type="NCBI Taxonomy" id="2792601"/>
    <lineage>
        <taxon>Bacteria</taxon>
        <taxon>Bacillati</taxon>
        <taxon>Cyanobacteriota</taxon>
        <taxon>Cyanophyceae</taxon>
        <taxon>Oscillatoriophycideae</taxon>
        <taxon>Oscillatoriales</taxon>
        <taxon>Oscillatoriaceae</taxon>
        <taxon>Planktothricoides</taxon>
    </lineage>
</organism>
<protein>
    <submittedName>
        <fullName evidence="1">Uncharacterized protein</fullName>
    </submittedName>
</protein>
<name>A0AAU8JLD1_9CYAN</name>
<evidence type="ECO:0000313" key="1">
    <source>
        <dbReference type="EMBL" id="XCM39213.1"/>
    </source>
</evidence>
<proteinExistence type="predicted"/>
<dbReference type="RefSeq" id="WP_156332003.1">
    <property type="nucleotide sequence ID" value="NZ_CP159837.1"/>
</dbReference>
<sequence length="54" mass="5930">MVNFSCFWQILQVSGQWSSWSAIAISSHHLNRDRLINKIGAAANWEGAVGNLGS</sequence>
<dbReference type="AlphaFoldDB" id="A0AAU8JLD1"/>
<gene>
    <name evidence="1" type="ORF">ABWT76_002118</name>
</gene>
<reference evidence="1" key="1">
    <citation type="submission" date="2024-07" db="EMBL/GenBank/DDBJ databases">
        <authorList>
            <person name="Kim Y.J."/>
            <person name="Jeong J.Y."/>
        </authorList>
    </citation>
    <scope>NUCLEOTIDE SEQUENCE</scope>
    <source>
        <strain evidence="1">GIHE-MW2</strain>
    </source>
</reference>
<accession>A0AAU8JLD1</accession>
<dbReference type="EMBL" id="CP159837">
    <property type="protein sequence ID" value="XCM39213.1"/>
    <property type="molecule type" value="Genomic_DNA"/>
</dbReference>